<dbReference type="Gene3D" id="2.30.29.30">
    <property type="entry name" value="Pleckstrin-homology domain (PH domain)/Phosphotyrosine-binding domain (PTB)"/>
    <property type="match status" value="1"/>
</dbReference>
<keyword evidence="4" id="KW-0507">mRNA processing</keyword>
<dbReference type="Proteomes" id="UP000319257">
    <property type="component" value="Unassembled WGS sequence"/>
</dbReference>
<dbReference type="GO" id="GO:0008047">
    <property type="term" value="F:enzyme activator activity"/>
    <property type="evidence" value="ECO:0007669"/>
    <property type="project" value="InterPro"/>
</dbReference>
<name>A0A507B709_9PEZI</name>
<dbReference type="STRING" id="1093900.A0A507B709"/>
<dbReference type="AlphaFoldDB" id="A0A507B709"/>
<dbReference type="GO" id="GO:0000932">
    <property type="term" value="C:P-body"/>
    <property type="evidence" value="ECO:0007669"/>
    <property type="project" value="TreeGrafter"/>
</dbReference>
<dbReference type="InterPro" id="IPR011993">
    <property type="entry name" value="PH-like_dom_sf"/>
</dbReference>
<comment type="subcellular location">
    <subcellularLocation>
        <location evidence="1">Cytoplasm</location>
    </subcellularLocation>
</comment>
<dbReference type="InterPro" id="IPR010334">
    <property type="entry name" value="Dcp1"/>
</dbReference>
<comment type="similarity">
    <text evidence="2">Belongs to the DCP1 family.</text>
</comment>
<dbReference type="GO" id="GO:0006397">
    <property type="term" value="P:mRNA processing"/>
    <property type="evidence" value="ECO:0007669"/>
    <property type="project" value="UniProtKB-KW"/>
</dbReference>
<dbReference type="CDD" id="cd13182">
    <property type="entry name" value="EVH1-like_Dcp1"/>
    <property type="match status" value="1"/>
</dbReference>
<dbReference type="PANTHER" id="PTHR16290">
    <property type="entry name" value="TRANSCRIPTION FACTOR SMIF DECAPPING ENZYME DCP1"/>
    <property type="match status" value="1"/>
</dbReference>
<dbReference type="OrthoDB" id="255837at2759"/>
<keyword evidence="3" id="KW-0963">Cytoplasm</keyword>
<dbReference type="GO" id="GO:0031087">
    <property type="term" value="P:deadenylation-independent decapping of nuclear-transcribed mRNA"/>
    <property type="evidence" value="ECO:0007669"/>
    <property type="project" value="TreeGrafter"/>
</dbReference>
<comment type="caution">
    <text evidence="6">The sequence shown here is derived from an EMBL/GenBank/DDBJ whole genome shotgun (WGS) entry which is preliminary data.</text>
</comment>
<dbReference type="SUPFAM" id="SSF50729">
    <property type="entry name" value="PH domain-like"/>
    <property type="match status" value="1"/>
</dbReference>
<accession>A0A507B709</accession>
<dbReference type="InParanoid" id="A0A507B709"/>
<dbReference type="GO" id="GO:0003729">
    <property type="term" value="F:mRNA binding"/>
    <property type="evidence" value="ECO:0007669"/>
    <property type="project" value="TreeGrafter"/>
</dbReference>
<evidence type="ECO:0000313" key="6">
    <source>
        <dbReference type="EMBL" id="TPX12841.1"/>
    </source>
</evidence>
<dbReference type="GeneID" id="41974168"/>
<dbReference type="EMBL" id="SKBQ01000039">
    <property type="protein sequence ID" value="TPX12841.1"/>
    <property type="molecule type" value="Genomic_DNA"/>
</dbReference>
<protein>
    <submittedName>
        <fullName evidence="6">Uncharacterized protein</fullName>
    </submittedName>
</protein>
<evidence type="ECO:0000256" key="3">
    <source>
        <dbReference type="ARBA" id="ARBA00022490"/>
    </source>
</evidence>
<organism evidence="6 7">
    <name type="scientific">Thyridium curvatum</name>
    <dbReference type="NCBI Taxonomy" id="1093900"/>
    <lineage>
        <taxon>Eukaryota</taxon>
        <taxon>Fungi</taxon>
        <taxon>Dikarya</taxon>
        <taxon>Ascomycota</taxon>
        <taxon>Pezizomycotina</taxon>
        <taxon>Sordariomycetes</taxon>
        <taxon>Sordariomycetidae</taxon>
        <taxon>Thyridiales</taxon>
        <taxon>Thyridiaceae</taxon>
        <taxon>Thyridium</taxon>
    </lineage>
</organism>
<keyword evidence="7" id="KW-1185">Reference proteome</keyword>
<evidence type="ECO:0000313" key="7">
    <source>
        <dbReference type="Proteomes" id="UP000319257"/>
    </source>
</evidence>
<gene>
    <name evidence="6" type="ORF">E0L32_006721</name>
</gene>
<evidence type="ECO:0000256" key="1">
    <source>
        <dbReference type="ARBA" id="ARBA00004496"/>
    </source>
</evidence>
<evidence type="ECO:0000256" key="4">
    <source>
        <dbReference type="ARBA" id="ARBA00022664"/>
    </source>
</evidence>
<feature type="region of interest" description="Disordered" evidence="5">
    <location>
        <begin position="1"/>
        <end position="24"/>
    </location>
</feature>
<dbReference type="GO" id="GO:0000290">
    <property type="term" value="P:deadenylation-dependent decapping of nuclear-transcribed mRNA"/>
    <property type="evidence" value="ECO:0007669"/>
    <property type="project" value="InterPro"/>
</dbReference>
<dbReference type="PANTHER" id="PTHR16290:SF0">
    <property type="entry name" value="DECAPPING PROTEIN 1, ISOFORM A"/>
    <property type="match status" value="1"/>
</dbReference>
<reference evidence="6 7" key="1">
    <citation type="submission" date="2019-06" db="EMBL/GenBank/DDBJ databases">
        <title>Draft genome sequence of the filamentous fungus Phialemoniopsis curvata isolated from diesel fuel.</title>
        <authorList>
            <person name="Varaljay V.A."/>
            <person name="Lyon W.J."/>
            <person name="Crouch A.L."/>
            <person name="Drake C.E."/>
            <person name="Hollomon J.M."/>
            <person name="Nadeau L.J."/>
            <person name="Nunn H.S."/>
            <person name="Stevenson B.S."/>
            <person name="Bojanowski C.L."/>
            <person name="Crookes-Goodson W.J."/>
        </authorList>
    </citation>
    <scope>NUCLEOTIDE SEQUENCE [LARGE SCALE GENOMIC DNA]</scope>
    <source>
        <strain evidence="6 7">D216</strain>
    </source>
</reference>
<evidence type="ECO:0000256" key="2">
    <source>
        <dbReference type="ARBA" id="ARBA00008778"/>
    </source>
</evidence>
<dbReference type="Pfam" id="PF06058">
    <property type="entry name" value="DCP1"/>
    <property type="match status" value="1"/>
</dbReference>
<sequence>MSRPTPRKARHRHNPSGSGPRIAAASDYESDAAQYYLEERGMESFPQIPERTNTELNLTVLQRYLSDIQSIMSIAANAVVYTFSPETQNWDKSGVEGTLFVCEREAVMSGNKAIPRACVFVLNRKGLDNVIVDLANVSDCEFAAELLILRLREEDGSQGGQGAPRVLGIWIHADKDDTQEVNTAIIQEYFRQIQLALGEASSEGVHDLQSSTASLRPQQEEFLGPAMQAMGRRVSLSDLFGQRAGEVSEGGA</sequence>
<evidence type="ECO:0000256" key="5">
    <source>
        <dbReference type="SAM" id="MobiDB-lite"/>
    </source>
</evidence>
<dbReference type="RefSeq" id="XP_030994552.1">
    <property type="nucleotide sequence ID" value="XM_031141385.1"/>
</dbReference>
<feature type="compositionally biased region" description="Basic residues" evidence="5">
    <location>
        <begin position="1"/>
        <end position="14"/>
    </location>
</feature>
<proteinExistence type="inferred from homology"/>